<reference evidence="3" key="1">
    <citation type="journal article" date="2015" name="Nature">
        <title>Complex archaea that bridge the gap between prokaryotes and eukaryotes.</title>
        <authorList>
            <person name="Spang A."/>
            <person name="Saw J.H."/>
            <person name="Jorgensen S.L."/>
            <person name="Zaremba-Niedzwiedzka K."/>
            <person name="Martijn J."/>
            <person name="Lind A.E."/>
            <person name="van Eijk R."/>
            <person name="Schleper C."/>
            <person name="Guy L."/>
            <person name="Ettema T.J."/>
        </authorList>
    </citation>
    <scope>NUCLEOTIDE SEQUENCE</scope>
</reference>
<dbReference type="AlphaFoldDB" id="A0A0F9FGN7"/>
<feature type="compositionally biased region" description="Basic and acidic residues" evidence="1">
    <location>
        <begin position="11"/>
        <end position="20"/>
    </location>
</feature>
<evidence type="ECO:0000259" key="2">
    <source>
        <dbReference type="Pfam" id="PF09791"/>
    </source>
</evidence>
<proteinExistence type="predicted"/>
<dbReference type="InterPro" id="IPR019180">
    <property type="entry name" value="Oxidoreductase-like_N"/>
</dbReference>
<organism evidence="3">
    <name type="scientific">marine sediment metagenome</name>
    <dbReference type="NCBI Taxonomy" id="412755"/>
    <lineage>
        <taxon>unclassified sequences</taxon>
        <taxon>metagenomes</taxon>
        <taxon>ecological metagenomes</taxon>
    </lineage>
</organism>
<feature type="compositionally biased region" description="Polar residues" evidence="1">
    <location>
        <begin position="1"/>
        <end position="10"/>
    </location>
</feature>
<evidence type="ECO:0000256" key="1">
    <source>
        <dbReference type="SAM" id="MobiDB-lite"/>
    </source>
</evidence>
<feature type="region of interest" description="Disordered" evidence="1">
    <location>
        <begin position="1"/>
        <end position="29"/>
    </location>
</feature>
<dbReference type="EMBL" id="LAZR01030504">
    <property type="protein sequence ID" value="KKL56410.1"/>
    <property type="molecule type" value="Genomic_DNA"/>
</dbReference>
<gene>
    <name evidence="3" type="ORF">LCGC14_2245680</name>
</gene>
<name>A0A0F9FGN7_9ZZZZ</name>
<feature type="domain" description="Oxidoreductase-like" evidence="2">
    <location>
        <begin position="18"/>
        <end position="55"/>
    </location>
</feature>
<dbReference type="Pfam" id="PF09791">
    <property type="entry name" value="Oxidored-like"/>
    <property type="match status" value="1"/>
</dbReference>
<accession>A0A0F9FGN7</accession>
<evidence type="ECO:0000313" key="3">
    <source>
        <dbReference type="EMBL" id="KKL56410.1"/>
    </source>
</evidence>
<comment type="caution">
    <text evidence="3">The sequence shown here is derived from an EMBL/GenBank/DDBJ whole genome shotgun (WGS) entry which is preliminary data.</text>
</comment>
<protein>
    <recommendedName>
        <fullName evidence="2">Oxidoreductase-like domain-containing protein</fullName>
    </recommendedName>
</protein>
<sequence>MNKIPQNTADRPNRAYDTKPPRPAADQCCGGGSCCPCVWDEYREALKAWRQQNPEQSDHL</sequence>